<evidence type="ECO:0000256" key="7">
    <source>
        <dbReference type="ARBA" id="ARBA00023251"/>
    </source>
</evidence>
<dbReference type="SUPFAM" id="SSF103473">
    <property type="entry name" value="MFS general substrate transporter"/>
    <property type="match status" value="1"/>
</dbReference>
<feature type="transmembrane region" description="Helical" evidence="9">
    <location>
        <begin position="417"/>
        <end position="437"/>
    </location>
</feature>
<evidence type="ECO:0000256" key="9">
    <source>
        <dbReference type="SAM" id="Phobius"/>
    </source>
</evidence>
<feature type="transmembrane region" description="Helical" evidence="9">
    <location>
        <begin position="154"/>
        <end position="172"/>
    </location>
</feature>
<keyword evidence="12" id="KW-1185">Reference proteome</keyword>
<comment type="subcellular location">
    <subcellularLocation>
        <location evidence="1">Cell membrane</location>
        <topology evidence="1">Multi-pass membrane protein</topology>
    </subcellularLocation>
</comment>
<evidence type="ECO:0000313" key="12">
    <source>
        <dbReference type="Proteomes" id="UP001500466"/>
    </source>
</evidence>
<accession>A0ABP9GKG9</accession>
<feature type="transmembrane region" description="Helical" evidence="9">
    <location>
        <begin position="457"/>
        <end position="475"/>
    </location>
</feature>
<keyword evidence="7" id="KW-0046">Antibiotic resistance</keyword>
<comment type="caution">
    <text evidence="11">The sequence shown here is derived from an EMBL/GenBank/DDBJ whole genome shotgun (WGS) entry which is preliminary data.</text>
</comment>
<evidence type="ECO:0000256" key="3">
    <source>
        <dbReference type="ARBA" id="ARBA00022475"/>
    </source>
</evidence>
<protein>
    <submittedName>
        <fullName evidence="11">MFS transporter</fullName>
    </submittedName>
</protein>
<feature type="transmembrane region" description="Helical" evidence="9">
    <location>
        <begin position="288"/>
        <end position="309"/>
    </location>
</feature>
<dbReference type="CDD" id="cd17503">
    <property type="entry name" value="MFS_LmrB_MDR_like"/>
    <property type="match status" value="1"/>
</dbReference>
<evidence type="ECO:0000256" key="1">
    <source>
        <dbReference type="ARBA" id="ARBA00004651"/>
    </source>
</evidence>
<feature type="transmembrane region" description="Helical" evidence="9">
    <location>
        <begin position="184"/>
        <end position="203"/>
    </location>
</feature>
<evidence type="ECO:0000256" key="5">
    <source>
        <dbReference type="ARBA" id="ARBA00022989"/>
    </source>
</evidence>
<dbReference type="RefSeq" id="WP_345673300.1">
    <property type="nucleotide sequence ID" value="NZ_BAABHS010000001.1"/>
</dbReference>
<keyword evidence="6 9" id="KW-0472">Membrane</keyword>
<proteinExistence type="predicted"/>
<feature type="domain" description="Major facilitator superfamily (MFS) profile" evidence="10">
    <location>
        <begin position="31"/>
        <end position="475"/>
    </location>
</feature>
<feature type="transmembrane region" description="Helical" evidence="9">
    <location>
        <begin position="215"/>
        <end position="234"/>
    </location>
</feature>
<evidence type="ECO:0000313" key="11">
    <source>
        <dbReference type="EMBL" id="GAA4946139.1"/>
    </source>
</evidence>
<dbReference type="Pfam" id="PF07690">
    <property type="entry name" value="MFS_1"/>
    <property type="match status" value="1"/>
</dbReference>
<dbReference type="PROSITE" id="PS50850">
    <property type="entry name" value="MFS"/>
    <property type="match status" value="1"/>
</dbReference>
<reference evidence="12" key="1">
    <citation type="journal article" date="2019" name="Int. J. Syst. Evol. Microbiol.">
        <title>The Global Catalogue of Microorganisms (GCM) 10K type strain sequencing project: providing services to taxonomists for standard genome sequencing and annotation.</title>
        <authorList>
            <consortium name="The Broad Institute Genomics Platform"/>
            <consortium name="The Broad Institute Genome Sequencing Center for Infectious Disease"/>
            <person name="Wu L."/>
            <person name="Ma J."/>
        </authorList>
    </citation>
    <scope>NUCLEOTIDE SEQUENCE [LARGE SCALE GENOMIC DNA]</scope>
    <source>
        <strain evidence="12">JCM 17986</strain>
    </source>
</reference>
<dbReference type="PANTHER" id="PTHR42718:SF46">
    <property type="entry name" value="BLR6921 PROTEIN"/>
    <property type="match status" value="1"/>
</dbReference>
<keyword evidence="5 9" id="KW-1133">Transmembrane helix</keyword>
<gene>
    <name evidence="11" type="ORF">GCM10023205_02340</name>
</gene>
<keyword evidence="3" id="KW-1003">Cell membrane</keyword>
<feature type="transmembrane region" description="Helical" evidence="9">
    <location>
        <begin position="28"/>
        <end position="49"/>
    </location>
</feature>
<dbReference type="EMBL" id="BAABHS010000001">
    <property type="protein sequence ID" value="GAA4946139.1"/>
    <property type="molecule type" value="Genomic_DNA"/>
</dbReference>
<evidence type="ECO:0000256" key="8">
    <source>
        <dbReference type="SAM" id="MobiDB-lite"/>
    </source>
</evidence>
<feature type="region of interest" description="Disordered" evidence="8">
    <location>
        <begin position="1"/>
        <end position="23"/>
    </location>
</feature>
<dbReference type="PANTHER" id="PTHR42718">
    <property type="entry name" value="MAJOR FACILITATOR SUPERFAMILY MULTIDRUG TRANSPORTER MFSC"/>
    <property type="match status" value="1"/>
</dbReference>
<keyword evidence="2" id="KW-0813">Transport</keyword>
<feature type="transmembrane region" description="Helical" evidence="9">
    <location>
        <begin position="69"/>
        <end position="90"/>
    </location>
</feature>
<feature type="transmembrane region" description="Helical" evidence="9">
    <location>
        <begin position="97"/>
        <end position="116"/>
    </location>
</feature>
<sequence>MDTDVNRPESAPTGARPSAETEPLERRLLATALVVVLGMAMTGLDMTAVNVALRRLSGDFGASITTVQWVATAYTLALAAVIPVTAWTIGRFGTRRLYFASVGVFLAGSVLCGMAWSVESLIAFRVVQGIGGGMIMPVGMTIMTRRAGNQVPRIMAIVGVPMQLGPMLGPLVGGWLVDAASWRWIFYLNLPFAALALVLASRFLDHGDAQPGKPLDLVGLVLLSPGLSALLYGLTTGAHRGDFGSVAAALPTAVGAALAAAFVVHALRSRDPLIDLRLLRRPSVRASGGALVLFMCGFFGMLLLAPLYFQTVRGESAMATGLLMLPQGVGTMATMPVCGRLLPRVGPRRLLLAGLSLSAIGLGAFAVQVGAGADAPVWGLGAALFVTGTGMGFTMMPTMSSAVSGLPQEEIPAASTMLAITQQVGASIGTAFLSLILARSLAGQAAADAPDAFQVGYAAGIAILLLALLPATRVARSLTPP</sequence>
<dbReference type="InterPro" id="IPR004638">
    <property type="entry name" value="EmrB-like"/>
</dbReference>
<keyword evidence="4 9" id="KW-0812">Transmembrane</keyword>
<dbReference type="Proteomes" id="UP001500466">
    <property type="component" value="Unassembled WGS sequence"/>
</dbReference>
<dbReference type="InterPro" id="IPR011701">
    <property type="entry name" value="MFS"/>
</dbReference>
<dbReference type="InterPro" id="IPR036259">
    <property type="entry name" value="MFS_trans_sf"/>
</dbReference>
<dbReference type="Gene3D" id="1.20.1250.20">
    <property type="entry name" value="MFS general substrate transporter like domains"/>
    <property type="match status" value="1"/>
</dbReference>
<dbReference type="NCBIfam" id="TIGR00711">
    <property type="entry name" value="efflux_EmrB"/>
    <property type="match status" value="1"/>
</dbReference>
<evidence type="ECO:0000256" key="6">
    <source>
        <dbReference type="ARBA" id="ARBA00023136"/>
    </source>
</evidence>
<feature type="transmembrane region" description="Helical" evidence="9">
    <location>
        <begin position="377"/>
        <end position="396"/>
    </location>
</feature>
<feature type="transmembrane region" description="Helical" evidence="9">
    <location>
        <begin position="350"/>
        <end position="371"/>
    </location>
</feature>
<organism evidence="11 12">
    <name type="scientific">Yinghuangia aomiensis</name>
    <dbReference type="NCBI Taxonomy" id="676205"/>
    <lineage>
        <taxon>Bacteria</taxon>
        <taxon>Bacillati</taxon>
        <taxon>Actinomycetota</taxon>
        <taxon>Actinomycetes</taxon>
        <taxon>Kitasatosporales</taxon>
        <taxon>Streptomycetaceae</taxon>
        <taxon>Yinghuangia</taxon>
    </lineage>
</organism>
<evidence type="ECO:0000256" key="4">
    <source>
        <dbReference type="ARBA" id="ARBA00022692"/>
    </source>
</evidence>
<dbReference type="InterPro" id="IPR020846">
    <property type="entry name" value="MFS_dom"/>
</dbReference>
<evidence type="ECO:0000256" key="2">
    <source>
        <dbReference type="ARBA" id="ARBA00022448"/>
    </source>
</evidence>
<name>A0ABP9GKG9_9ACTN</name>
<feature type="transmembrane region" description="Helical" evidence="9">
    <location>
        <begin position="122"/>
        <end position="142"/>
    </location>
</feature>
<evidence type="ECO:0000259" key="10">
    <source>
        <dbReference type="PROSITE" id="PS50850"/>
    </source>
</evidence>
<feature type="transmembrane region" description="Helical" evidence="9">
    <location>
        <begin position="246"/>
        <end position="267"/>
    </location>
</feature>
<dbReference type="Gene3D" id="1.20.1720.10">
    <property type="entry name" value="Multidrug resistance protein D"/>
    <property type="match status" value="1"/>
</dbReference>